<keyword evidence="1" id="KW-0812">Transmembrane</keyword>
<keyword evidence="1" id="KW-0472">Membrane</keyword>
<evidence type="ECO:0000259" key="2">
    <source>
        <dbReference type="Pfam" id="PF01569"/>
    </source>
</evidence>
<feature type="transmembrane region" description="Helical" evidence="1">
    <location>
        <begin position="12"/>
        <end position="37"/>
    </location>
</feature>
<dbReference type="Gene3D" id="1.20.144.10">
    <property type="entry name" value="Phosphatidic acid phosphatase type 2/haloperoxidase"/>
    <property type="match status" value="1"/>
</dbReference>
<dbReference type="HOGENOM" id="CLU_072573_6_1_7"/>
<dbReference type="EMBL" id="CP000698">
    <property type="protein sequence ID" value="ABQ25174.1"/>
    <property type="molecule type" value="Genomic_DNA"/>
</dbReference>
<feature type="transmembrane region" description="Helical" evidence="1">
    <location>
        <begin position="164"/>
        <end position="181"/>
    </location>
</feature>
<sequence>MNDNYFKPKNLAGISLLVFAAVLFSIAFLDRGIALGVMQLLRSSSILHRTTANMPDLLFLLVCIGTAVMWTAYFFLIRRRGHNEQTLFLRLAATATPFAFLLKSFLKFIFGRINTRAWLAGGGPIDFQFFHGTGERGAFPSGHMMVFTAFFAAVWCFYPRYRPLAAGLLFLLGAALIATDYHFLSDVIAGAYAGLLVTLFTRRYLIKSPPPGRHFL</sequence>
<feature type="transmembrane region" description="Helical" evidence="1">
    <location>
        <begin position="88"/>
        <end position="110"/>
    </location>
</feature>
<dbReference type="InterPro" id="IPR000326">
    <property type="entry name" value="PAP2/HPO"/>
</dbReference>
<keyword evidence="1" id="KW-1133">Transmembrane helix</keyword>
<dbReference type="OrthoDB" id="9780507at2"/>
<dbReference type="AlphaFoldDB" id="A5GB77"/>
<feature type="transmembrane region" description="Helical" evidence="1">
    <location>
        <begin position="57"/>
        <end position="76"/>
    </location>
</feature>
<feature type="transmembrane region" description="Helical" evidence="1">
    <location>
        <begin position="187"/>
        <end position="205"/>
    </location>
</feature>
<gene>
    <name evidence="3" type="ordered locus">Gura_0968</name>
</gene>
<evidence type="ECO:0000313" key="3">
    <source>
        <dbReference type="EMBL" id="ABQ25174.1"/>
    </source>
</evidence>
<feature type="transmembrane region" description="Helical" evidence="1">
    <location>
        <begin position="138"/>
        <end position="157"/>
    </location>
</feature>
<feature type="domain" description="Phosphatidic acid phosphatase type 2/haloperoxidase" evidence="2">
    <location>
        <begin position="94"/>
        <end position="204"/>
    </location>
</feature>
<dbReference type="KEGG" id="gur:Gura_0968"/>
<dbReference type="RefSeq" id="WP_011937898.1">
    <property type="nucleotide sequence ID" value="NC_009483.1"/>
</dbReference>
<dbReference type="STRING" id="351605.Gura_0968"/>
<proteinExistence type="predicted"/>
<dbReference type="Proteomes" id="UP000006695">
    <property type="component" value="Chromosome"/>
</dbReference>
<dbReference type="SUPFAM" id="SSF48317">
    <property type="entry name" value="Acid phosphatase/Vanadium-dependent haloperoxidase"/>
    <property type="match status" value="1"/>
</dbReference>
<protein>
    <submittedName>
        <fullName evidence="3">Phosphoesterase, PA-phosphatase related protein</fullName>
    </submittedName>
</protein>
<evidence type="ECO:0000256" key="1">
    <source>
        <dbReference type="SAM" id="Phobius"/>
    </source>
</evidence>
<accession>A5GB77</accession>
<dbReference type="InterPro" id="IPR036938">
    <property type="entry name" value="PAP2/HPO_sf"/>
</dbReference>
<name>A5GB77_GEOUR</name>
<evidence type="ECO:0000313" key="4">
    <source>
        <dbReference type="Proteomes" id="UP000006695"/>
    </source>
</evidence>
<keyword evidence="4" id="KW-1185">Reference proteome</keyword>
<organism evidence="3 4">
    <name type="scientific">Geotalea uraniireducens (strain Rf4)</name>
    <name type="common">Geobacter uraniireducens</name>
    <dbReference type="NCBI Taxonomy" id="351605"/>
    <lineage>
        <taxon>Bacteria</taxon>
        <taxon>Pseudomonadati</taxon>
        <taxon>Thermodesulfobacteriota</taxon>
        <taxon>Desulfuromonadia</taxon>
        <taxon>Geobacterales</taxon>
        <taxon>Geobacteraceae</taxon>
        <taxon>Geotalea</taxon>
    </lineage>
</organism>
<reference evidence="3 4" key="1">
    <citation type="submission" date="2007-05" db="EMBL/GenBank/DDBJ databases">
        <title>Complete sequence of Geobacter uraniireducens Rf4.</title>
        <authorList>
            <consortium name="US DOE Joint Genome Institute"/>
            <person name="Copeland A."/>
            <person name="Lucas S."/>
            <person name="Lapidus A."/>
            <person name="Barry K."/>
            <person name="Detter J.C."/>
            <person name="Glavina del Rio T."/>
            <person name="Hammon N."/>
            <person name="Israni S."/>
            <person name="Dalin E."/>
            <person name="Tice H."/>
            <person name="Pitluck S."/>
            <person name="Chertkov O."/>
            <person name="Brettin T."/>
            <person name="Bruce D."/>
            <person name="Han C."/>
            <person name="Schmutz J."/>
            <person name="Larimer F."/>
            <person name="Land M."/>
            <person name="Hauser L."/>
            <person name="Kyrpides N."/>
            <person name="Mikhailova N."/>
            <person name="Shelobolina E."/>
            <person name="Aklujkar M."/>
            <person name="Lovley D."/>
            <person name="Richardson P."/>
        </authorList>
    </citation>
    <scope>NUCLEOTIDE SEQUENCE [LARGE SCALE GENOMIC DNA]</scope>
    <source>
        <strain evidence="3 4">Rf4</strain>
    </source>
</reference>
<dbReference type="Pfam" id="PF01569">
    <property type="entry name" value="PAP2"/>
    <property type="match status" value="1"/>
</dbReference>